<evidence type="ECO:0000313" key="4">
    <source>
        <dbReference type="Proteomes" id="UP000585050"/>
    </source>
</evidence>
<dbReference type="RefSeq" id="WP_168882664.1">
    <property type="nucleotide sequence ID" value="NZ_JABAIL010000003.1"/>
</dbReference>
<dbReference type="AlphaFoldDB" id="A0A7X8SKN0"/>
<dbReference type="Pfam" id="PF06863">
    <property type="entry name" value="DUF1254"/>
    <property type="match status" value="1"/>
</dbReference>
<proteinExistence type="predicted"/>
<dbReference type="Gene3D" id="1.10.3360.10">
    <property type="entry name" value="VPA0735-like domain"/>
    <property type="match status" value="1"/>
</dbReference>
<dbReference type="Gene3D" id="2.60.40.1610">
    <property type="entry name" value="Domain of unknown function DUF1254"/>
    <property type="match status" value="1"/>
</dbReference>
<gene>
    <name evidence="3" type="ORF">HGP29_12095</name>
</gene>
<evidence type="ECO:0000259" key="2">
    <source>
        <dbReference type="Pfam" id="PF06863"/>
    </source>
</evidence>
<comment type="caution">
    <text evidence="3">The sequence shown here is derived from an EMBL/GenBank/DDBJ whole genome shotgun (WGS) entry which is preliminary data.</text>
</comment>
<dbReference type="PANTHER" id="PTHR36509:SF3">
    <property type="entry name" value="SIGNAL PEPTIDE PROTEIN"/>
    <property type="match status" value="1"/>
</dbReference>
<sequence>MQAKRLLTVLLAGTLFGACQTSTSPKKENEVKAKEVFSMKMTTPIPEGIESPNVIHSSQLGDLKFFDGVPLPETVDKVYDYIDLHNAVDAYTKGIQIASMEAMKQGILSFGPANETVLLFEGLMDSKALFLTANTTSVYMMSWLELGDEPMVIETPPDVLGIIDDHYFKYVADFGRLGPDKSKGGKFLILPPNYNGKVPRGYHVVKTNTYGHWVIWRGFQKDGSPLPAVNATKETYKVYPLSQKKNPPKMNFVNVSGKSFNTIHRMDEKIYEEINAVVQSEPTAAENPELLGSLAAIGIEKGKTFAPDARMKKILEDASKIGSAIVRTEMAKPRSEYLYKFPNTQWLNPLAYKSYLFEHNGARLLDARSAFHFYATGITPAMSMKIIGKGSQYSIAYSDKNGNVFDGSKTYKFHVPANPPMKDFWSFTIYDNQTRSMLQTDQQFPGIDSNQKGLVQNKDGSWDIFIGPKAPKGMENNWIQTNPSKGWNTIFRLYGPLEPWFDNKWYPSDAELVN</sequence>
<dbReference type="InterPro" id="IPR037050">
    <property type="entry name" value="DUF1254_sf"/>
</dbReference>
<name>A0A7X8SKN0_9BACT</name>
<evidence type="ECO:0000313" key="3">
    <source>
        <dbReference type="EMBL" id="NLR91956.1"/>
    </source>
</evidence>
<dbReference type="EMBL" id="JABAIL010000003">
    <property type="protein sequence ID" value="NLR91956.1"/>
    <property type="molecule type" value="Genomic_DNA"/>
</dbReference>
<feature type="domain" description="DUF1214" evidence="1">
    <location>
        <begin position="391"/>
        <end position="497"/>
    </location>
</feature>
<evidence type="ECO:0000259" key="1">
    <source>
        <dbReference type="Pfam" id="PF06742"/>
    </source>
</evidence>
<dbReference type="Gene3D" id="2.60.120.600">
    <property type="entry name" value="Domain of unknown function DUF1214, C-terminal domain"/>
    <property type="match status" value="1"/>
</dbReference>
<dbReference type="PROSITE" id="PS51257">
    <property type="entry name" value="PROKAR_LIPOPROTEIN"/>
    <property type="match status" value="1"/>
</dbReference>
<dbReference type="InterPro" id="IPR037049">
    <property type="entry name" value="DUF1214_C_sf"/>
</dbReference>
<protein>
    <submittedName>
        <fullName evidence="3">DUF1254 domain-containing protein</fullName>
    </submittedName>
</protein>
<keyword evidence="4" id="KW-1185">Reference proteome</keyword>
<dbReference type="Pfam" id="PF06742">
    <property type="entry name" value="DUF1214"/>
    <property type="match status" value="1"/>
</dbReference>
<dbReference type="SUPFAM" id="SSF160935">
    <property type="entry name" value="VPA0735-like"/>
    <property type="match status" value="1"/>
</dbReference>
<reference evidence="3 4" key="1">
    <citation type="submission" date="2020-04" db="EMBL/GenBank/DDBJ databases">
        <title>Flammeovirga sp. SR4, a novel species isolated from seawater.</title>
        <authorList>
            <person name="Wang X."/>
        </authorList>
    </citation>
    <scope>NUCLEOTIDE SEQUENCE [LARGE SCALE GENOMIC DNA]</scope>
    <source>
        <strain evidence="3 4">SR4</strain>
    </source>
</reference>
<feature type="domain" description="DUF1254" evidence="2">
    <location>
        <begin position="127"/>
        <end position="240"/>
    </location>
</feature>
<dbReference type="Proteomes" id="UP000585050">
    <property type="component" value="Unassembled WGS sequence"/>
</dbReference>
<dbReference type="PANTHER" id="PTHR36509">
    <property type="entry name" value="BLL3101 PROTEIN"/>
    <property type="match status" value="1"/>
</dbReference>
<dbReference type="InterPro" id="IPR010621">
    <property type="entry name" value="DUF1214"/>
</dbReference>
<dbReference type="InterPro" id="IPR010679">
    <property type="entry name" value="DUF1254"/>
</dbReference>
<organism evidence="3 4">
    <name type="scientific">Flammeovirga agarivorans</name>
    <dbReference type="NCBI Taxonomy" id="2726742"/>
    <lineage>
        <taxon>Bacteria</taxon>
        <taxon>Pseudomonadati</taxon>
        <taxon>Bacteroidota</taxon>
        <taxon>Cytophagia</taxon>
        <taxon>Cytophagales</taxon>
        <taxon>Flammeovirgaceae</taxon>
        <taxon>Flammeovirga</taxon>
    </lineage>
</organism>
<accession>A0A7X8SKN0</accession>